<dbReference type="eggNOG" id="COG2242">
    <property type="taxonomic scope" value="Bacteria"/>
</dbReference>
<protein>
    <recommendedName>
        <fullName evidence="3">SAM-dependent methyltransferase</fullName>
    </recommendedName>
</protein>
<keyword evidence="2" id="KW-1185">Reference proteome</keyword>
<dbReference type="SUPFAM" id="SSF53335">
    <property type="entry name" value="S-adenosyl-L-methionine-dependent methyltransferases"/>
    <property type="match status" value="1"/>
</dbReference>
<evidence type="ECO:0000313" key="2">
    <source>
        <dbReference type="Proteomes" id="UP000010798"/>
    </source>
</evidence>
<dbReference type="OrthoDB" id="9765084at2"/>
<reference evidence="1 2" key="1">
    <citation type="submission" date="2012-02" db="EMBL/GenBank/DDBJ databases">
        <title>Complete sequence of plasmid 1 of Singulisphaera acidiphila DSM 18658.</title>
        <authorList>
            <consortium name="US DOE Joint Genome Institute (JGI-PGF)"/>
            <person name="Lucas S."/>
            <person name="Copeland A."/>
            <person name="Lapidus A."/>
            <person name="Glavina del Rio T."/>
            <person name="Dalin E."/>
            <person name="Tice H."/>
            <person name="Bruce D."/>
            <person name="Goodwin L."/>
            <person name="Pitluck S."/>
            <person name="Peters L."/>
            <person name="Ovchinnikova G."/>
            <person name="Chertkov O."/>
            <person name="Kyrpides N."/>
            <person name="Mavromatis K."/>
            <person name="Ivanova N."/>
            <person name="Brettin T."/>
            <person name="Detter J.C."/>
            <person name="Han C."/>
            <person name="Larimer F."/>
            <person name="Land M."/>
            <person name="Hauser L."/>
            <person name="Markowitz V."/>
            <person name="Cheng J.-F."/>
            <person name="Hugenholtz P."/>
            <person name="Woyke T."/>
            <person name="Wu D."/>
            <person name="Tindall B."/>
            <person name="Pomrenke H."/>
            <person name="Brambilla E."/>
            <person name="Klenk H.-P."/>
            <person name="Eisen J.A."/>
        </authorList>
    </citation>
    <scope>NUCLEOTIDE SEQUENCE [LARGE SCALE GENOMIC DNA]</scope>
    <source>
        <strain evidence="2">ATCC BAA-1392 / DSM 18658 / VKM B-2454 / MOB10</strain>
        <plasmid evidence="1 2">pSINAC01</plasmid>
    </source>
</reference>
<organism evidence="1 2">
    <name type="scientific">Singulisphaera acidiphila (strain ATCC BAA-1392 / DSM 18658 / VKM B-2454 / MOB10)</name>
    <dbReference type="NCBI Taxonomy" id="886293"/>
    <lineage>
        <taxon>Bacteria</taxon>
        <taxon>Pseudomonadati</taxon>
        <taxon>Planctomycetota</taxon>
        <taxon>Planctomycetia</taxon>
        <taxon>Isosphaerales</taxon>
        <taxon>Isosphaeraceae</taxon>
        <taxon>Singulisphaera</taxon>
    </lineage>
</organism>
<evidence type="ECO:0000313" key="1">
    <source>
        <dbReference type="EMBL" id="AGA31602.1"/>
    </source>
</evidence>
<proteinExistence type="predicted"/>
<evidence type="ECO:0008006" key="3">
    <source>
        <dbReference type="Google" id="ProtNLM"/>
    </source>
</evidence>
<gene>
    <name evidence="1" type="ordered locus">Sinac_7570</name>
</gene>
<dbReference type="HOGENOM" id="CLU_047692_0_0_0"/>
<dbReference type="Gene3D" id="3.40.50.150">
    <property type="entry name" value="Vaccinia Virus protein VP39"/>
    <property type="match status" value="1"/>
</dbReference>
<accession>L0DRJ4</accession>
<keyword evidence="1" id="KW-0614">Plasmid</keyword>
<name>L0DRJ4_SINAD</name>
<dbReference type="KEGG" id="saci:Sinac_7570"/>
<geneLocation type="plasmid" evidence="1 2">
    <name>pSINAC01</name>
</geneLocation>
<dbReference type="InterPro" id="IPR029063">
    <property type="entry name" value="SAM-dependent_MTases_sf"/>
</dbReference>
<dbReference type="Proteomes" id="UP000010798">
    <property type="component" value="Plasmid pSINAC01"/>
</dbReference>
<dbReference type="AlphaFoldDB" id="L0DRJ4"/>
<dbReference type="EMBL" id="CP003365">
    <property type="protein sequence ID" value="AGA31602.1"/>
    <property type="molecule type" value="Genomic_DNA"/>
</dbReference>
<sequence>MHEVQGARLTASFRDPNGFVFKQAGVLYRQVNESYRDDYEHLVGSGLYGRLVDDGWLIAHQEVDLALADPGLSYKVLRPELVPFISYPYEWSFSQLKDAALLTLAIQKRALEYGMTLKDCTAYNVQFRNGRVVFIDTLSFEAYREGNPWVAYRQFCQHFLAPLALMSLTDVRLNQLFRTNIDGIPLDLASRLLPMRSKLRPSLAIHIHLHAKMQAAHAGATGSVRSANRRFGREALLGLVDHLESAIRRLHWEPGKTQWAGYYRENSYTDSALIRKEEVVAEYLDRIRPATAWDLGANTGRFSRIAAVRGITTVSFDVDPGCVELNYREVVQQGETRILPLLLDLLNPSPGTGWQNVERASLLSRGPVDLVLALALVHHLAIANNIPLLGIAEFLHQLGQSLIIEFVPKDDPQVARLLANREDIFADYHPDEFERCFQQYFDIEAANPIPDSGRVIYLMRGRGARHGGNGSSTPF</sequence>